<dbReference type="Pfam" id="PF00109">
    <property type="entry name" value="ketoacyl-synt"/>
    <property type="match status" value="1"/>
</dbReference>
<dbReference type="InterPro" id="IPR014031">
    <property type="entry name" value="Ketoacyl_synth_C"/>
</dbReference>
<dbReference type="SMART" id="SM00829">
    <property type="entry name" value="PKS_ER"/>
    <property type="match status" value="1"/>
</dbReference>
<feature type="region of interest" description="Disordered" evidence="1">
    <location>
        <begin position="1095"/>
        <end position="1116"/>
    </location>
</feature>
<dbReference type="InterPro" id="IPR016039">
    <property type="entry name" value="Thiolase-like"/>
</dbReference>
<dbReference type="SMART" id="SM00827">
    <property type="entry name" value="PKS_AT"/>
    <property type="match status" value="1"/>
</dbReference>
<dbReference type="SUPFAM" id="SSF53474">
    <property type="entry name" value="alpha/beta-Hydrolases"/>
    <property type="match status" value="1"/>
</dbReference>
<dbReference type="Proteomes" id="UP000504606">
    <property type="component" value="Unplaced"/>
</dbReference>
<dbReference type="PROSITE" id="PS52004">
    <property type="entry name" value="KS3_2"/>
    <property type="match status" value="1"/>
</dbReference>
<dbReference type="SUPFAM" id="SSF52151">
    <property type="entry name" value="FabD/lysophospholipase-like"/>
    <property type="match status" value="1"/>
</dbReference>
<dbReference type="GO" id="GO:0006633">
    <property type="term" value="P:fatty acid biosynthetic process"/>
    <property type="evidence" value="ECO:0007669"/>
    <property type="project" value="TreeGrafter"/>
</dbReference>
<dbReference type="Gene3D" id="3.90.180.10">
    <property type="entry name" value="Medium-chain alcohol dehydrogenases, catalytic domain"/>
    <property type="match status" value="1"/>
</dbReference>
<dbReference type="InterPro" id="IPR020841">
    <property type="entry name" value="PKS_Beta-ketoAc_synthase_dom"/>
</dbReference>
<dbReference type="OrthoDB" id="329835at2759"/>
<dbReference type="InterPro" id="IPR014043">
    <property type="entry name" value="Acyl_transferase_dom"/>
</dbReference>
<dbReference type="GeneID" id="113202279"/>
<proteinExistence type="predicted"/>
<dbReference type="InterPro" id="IPR014030">
    <property type="entry name" value="Ketoacyl_synth_N"/>
</dbReference>
<name>A0A9C6X8R0_FRAOC</name>
<reference evidence="4" key="1">
    <citation type="submission" date="2025-08" db="UniProtKB">
        <authorList>
            <consortium name="RefSeq"/>
        </authorList>
    </citation>
    <scope>IDENTIFICATION</scope>
    <source>
        <tissue evidence="4">Whole organism</tissue>
    </source>
</reference>
<dbReference type="InterPro" id="IPR032821">
    <property type="entry name" value="PKS_assoc"/>
</dbReference>
<dbReference type="InterPro" id="IPR016035">
    <property type="entry name" value="Acyl_Trfase/lysoPLipase"/>
</dbReference>
<dbReference type="GO" id="GO:0016491">
    <property type="term" value="F:oxidoreductase activity"/>
    <property type="evidence" value="ECO:0007669"/>
    <property type="project" value="InterPro"/>
</dbReference>
<accession>A0A9C6X8R0</accession>
<dbReference type="Gene3D" id="3.40.366.10">
    <property type="entry name" value="Malonyl-Coenzyme A Acyl Carrier Protein, domain 2"/>
    <property type="match status" value="1"/>
</dbReference>
<evidence type="ECO:0000313" key="4">
    <source>
        <dbReference type="RefSeq" id="XP_052131311.1"/>
    </source>
</evidence>
<dbReference type="PANTHER" id="PTHR43775">
    <property type="entry name" value="FATTY ACID SYNTHASE"/>
    <property type="match status" value="1"/>
</dbReference>
<dbReference type="RefSeq" id="XP_052131311.1">
    <property type="nucleotide sequence ID" value="XM_052275351.1"/>
</dbReference>
<dbReference type="SUPFAM" id="SSF53901">
    <property type="entry name" value="Thiolase-like"/>
    <property type="match status" value="2"/>
</dbReference>
<dbReference type="SUPFAM" id="SSF51735">
    <property type="entry name" value="NAD(P)-binding Rossmann-fold domains"/>
    <property type="match status" value="1"/>
</dbReference>
<gene>
    <name evidence="4" type="primary">LOC113202279</name>
</gene>
<dbReference type="InterPro" id="IPR029058">
    <property type="entry name" value="AB_hydrolase_fold"/>
</dbReference>
<evidence type="ECO:0000313" key="3">
    <source>
        <dbReference type="Proteomes" id="UP000504606"/>
    </source>
</evidence>
<dbReference type="GO" id="GO:0004312">
    <property type="term" value="F:fatty acid synthase activity"/>
    <property type="evidence" value="ECO:0007669"/>
    <property type="project" value="TreeGrafter"/>
</dbReference>
<dbReference type="Gene3D" id="3.30.70.3290">
    <property type="match status" value="1"/>
</dbReference>
<dbReference type="PANTHER" id="PTHR43775:SF23">
    <property type="entry name" value="FATTY ACID SYNTHASE 3"/>
    <property type="match status" value="1"/>
</dbReference>
<dbReference type="InterPro" id="IPR001227">
    <property type="entry name" value="Ac_transferase_dom_sf"/>
</dbReference>
<dbReference type="CDD" id="cd05195">
    <property type="entry name" value="enoyl_red"/>
    <property type="match status" value="1"/>
</dbReference>
<dbReference type="InterPro" id="IPR036291">
    <property type="entry name" value="NAD(P)-bd_dom_sf"/>
</dbReference>
<protein>
    <submittedName>
        <fullName evidence="4">Fatty acid synthase-like</fullName>
    </submittedName>
</protein>
<dbReference type="InterPro" id="IPR050091">
    <property type="entry name" value="PKS_NRPS_Biosynth_Enz"/>
</dbReference>
<feature type="domain" description="Ketosynthase family 3 (KS3)" evidence="2">
    <location>
        <begin position="2"/>
        <end position="413"/>
    </location>
</feature>
<dbReference type="SUPFAM" id="SSF55048">
    <property type="entry name" value="Probable ACP-binding domain of malonyl-CoA ACP transacylase"/>
    <property type="match status" value="1"/>
</dbReference>
<dbReference type="InterPro" id="IPR016036">
    <property type="entry name" value="Malonyl_transacylase_ACP-bd"/>
</dbReference>
<dbReference type="InterPro" id="IPR042104">
    <property type="entry name" value="PKS_dehydratase_sf"/>
</dbReference>
<dbReference type="CDD" id="cd00833">
    <property type="entry name" value="PKS"/>
    <property type="match status" value="1"/>
</dbReference>
<dbReference type="SMART" id="SM00825">
    <property type="entry name" value="PKS_KS"/>
    <property type="match status" value="1"/>
</dbReference>
<dbReference type="Pfam" id="PF16197">
    <property type="entry name" value="KAsynt_C_assoc"/>
    <property type="match status" value="1"/>
</dbReference>
<dbReference type="Gene3D" id="3.10.129.110">
    <property type="entry name" value="Polyketide synthase dehydratase"/>
    <property type="match status" value="1"/>
</dbReference>
<feature type="compositionally biased region" description="Acidic residues" evidence="1">
    <location>
        <begin position="1101"/>
        <end position="1111"/>
    </location>
</feature>
<dbReference type="Pfam" id="PF00698">
    <property type="entry name" value="Acyl_transf_1"/>
    <property type="match status" value="1"/>
</dbReference>
<keyword evidence="3" id="KW-1185">Reference proteome</keyword>
<organism evidence="3 4">
    <name type="scientific">Frankliniella occidentalis</name>
    <name type="common">Western flower thrips</name>
    <name type="synonym">Euthrips occidentalis</name>
    <dbReference type="NCBI Taxonomy" id="133901"/>
    <lineage>
        <taxon>Eukaryota</taxon>
        <taxon>Metazoa</taxon>
        <taxon>Ecdysozoa</taxon>
        <taxon>Arthropoda</taxon>
        <taxon>Hexapoda</taxon>
        <taxon>Insecta</taxon>
        <taxon>Pterygota</taxon>
        <taxon>Neoptera</taxon>
        <taxon>Paraneoptera</taxon>
        <taxon>Thysanoptera</taxon>
        <taxon>Terebrantia</taxon>
        <taxon>Thripoidea</taxon>
        <taxon>Thripidae</taxon>
        <taxon>Frankliniella</taxon>
    </lineage>
</organism>
<sequence length="2138" mass="233950">MDDSVVISGVGGHYPECDNLQEFRDALMSGADVITDSHERWKPGRLGLVGKTGKVSGIDKFDATFFGMHRKLTDATDPLSRVLMERAFEAIIDAGINPSSIRGSRTAVFMASAISESENIFIQTTAENGFGIMGHNRSMMANRISFFFDFRGPSYALDTGFCSGLSALELGKRAIDSGEVDYALVGTATLSFQPEVTQHFHDLHMVCEDGVTKPFHKDANGWVRSEAAICMLLQRKSTARRIYASVEHAKVKKFGKDHHAPLLTLDKRRFVQHLYEFYEELEEKTGIVPSDIGYLEAQSGGLKVYDELEVSAVDQAICSRRTTPLLIGSVMGQMGHGEATSGLIGLSKILVAMESGVIPATMHVDNNNINPNLRAILEGRLQVVTEHTPCDNALFAINNFGLANQFGHAVLRANPKAKKLESFKPTEIINVGHAEVRKDGGLLPLKPIPKMVFVSARNEERLAGALEKLKAIKEDDPEYARLMHEVYSSHLHGHLQRAYTFIPAGEGDDALPSRNAPHGGAQRPVWFVYSGMGSQWPGMARHLLRVPVFRRAVQRCHDALVPHGVDLLHIITSEDPAIYDNILHSFVGIAAVQVGLTDVLTALGIHPDGIIGHSVGELGCGYADGCFTAEQMMLAAHARGRASIETTLVKGMMAAVGLGYEEVKDMLPPTIEVACHNSKTSSTISGPAEDVQHFVATLKDKGVFAKAVNVSNIAYHSQYIAPAGPKLLSLLKDVLPEPKPRSERWVSTSVLEERWGEPLAQTSSAEYHTNNLLSPVFFEESSRKIPKDAIAIEIAPHGLLQAILRRSLDQLATNVPLTKKDATDGALFLLEAIGKLYLAGLNPQIQNLYDPVEFPVSRGTAPLSPLVGWDHTETWYTGRYSQQDDFVPGEKHFFLRSLDPAYAPYRDCIWQGRSIITPAVCLENVASVINLINDDDVPVVFEDVQFCHIMDMPVIEEAYVYIMYQRGSGHFEVSLDLKVLVRGRAYTPWDGAKGIKKMWARLPASQDEGHTLSSQDDVYDELRRRGVYVDGKLKAIKNVVASHSDVLGRVVNINNRMLQLDALLQVYTLLDSETRSELRVPHRVRRIILDSDRTLLHEDGPEGEQEEEEQPTETKVRKDIDRPLLQDLVFRLHRATSTLRCANMEISGVETRPFPSQDGHRHLAVDLEQLVIHGDHPAAMQNSQEMLAAAVQLATQQAALQPLSRKSTETVVGLLQGTSAALEQQLQSIAQRSGGVLVRRLAAQEAVDCDLLVGVDAHAAAPLLAPHAVLLAELPTEQPIPAVPEVTVLLQQAFGARRLVLFKKPQAVLHSPHQVVEVDSASQVAVLQVPATGVTYVVWHSMPEQGIPALLRDVVRSLPGAHRVRSVFLLDATAPKFSPTHPFFTGQMKLGLAVNVLLNGAWGNLYLKPKPIVQHEAGRRELRVNRVSDIPNMNVQYLGLNGSIMEPTNVKVRDGYILDINWPPKEEQPRGVGLLDYAGTKEGVAVMGVMDTETMAVDSLLQWAVPKGWSLEDAATVPYAYAMAYTALVHTAKLLPRERVLIHDGWSAIGQAGIDVALATGGDVYTTYRTEEEHGLILQRFPQLPPDHVLNLQGELFELDLSKAFEDSNYMRRGYRVLLSTLSGEGLWASLRRMAINARVVQINGSDSMTGTRMGMNLFIKSVSFYAMDSTGLLHLSDDVRRRVHGLVQAGLDNGVVRPLDRTVLPISHVKEAVSYLDGDSTAKACLTTRRFQVSSRQDEVIQALDGVLRGPGRESVLLVAVEMSSPSRRVAAACAARRRAGGRSSLVALGVTEPHLRVLALDNAFADPQPVLHVNLVRGDLHEATLKDQLGELLPQSQAALVALANSTSPYTRTVPLPSSFGGPKAKSHEVPPVFLVGGLADSPVEQMKPLARLLMANAVLLVPGAEDADVPSMAASMVKEILAHQATGPYTVVARGWAGCVGLEMARLLEQRGARVALMLLDCAPRDLQAAVQGLERGGQRHAGTLQAWLLCSLLHMAPSTYDVIEALPSWPARLEHALDVTMGSSPQRAAVAKALDLVFVRLRALANYSTDFKLKQTVVTLLRPTGAEPDDYRGLDKVSELNVMVEVVDSALGTADYWRAAARIVSSGLYVGSKPMHQLVIGKQVCSDNLWSRLR</sequence>
<dbReference type="Gene3D" id="3.40.47.10">
    <property type="match status" value="1"/>
</dbReference>
<evidence type="ECO:0000259" key="2">
    <source>
        <dbReference type="PROSITE" id="PS52004"/>
    </source>
</evidence>
<dbReference type="Pfam" id="PF02801">
    <property type="entry name" value="Ketoacyl-synt_C"/>
    <property type="match status" value="1"/>
</dbReference>
<dbReference type="KEGG" id="foc:113202279"/>
<evidence type="ECO:0000256" key="1">
    <source>
        <dbReference type="SAM" id="MobiDB-lite"/>
    </source>
</evidence>
<dbReference type="Gene3D" id="3.40.50.1820">
    <property type="entry name" value="alpha/beta hydrolase"/>
    <property type="match status" value="1"/>
</dbReference>
<dbReference type="InterPro" id="IPR020843">
    <property type="entry name" value="ER"/>
</dbReference>